<organism evidence="8 9">
    <name type="scientific">Cephus cinctus</name>
    <name type="common">Wheat stem sawfly</name>
    <dbReference type="NCBI Taxonomy" id="211228"/>
    <lineage>
        <taxon>Eukaryota</taxon>
        <taxon>Metazoa</taxon>
        <taxon>Ecdysozoa</taxon>
        <taxon>Arthropoda</taxon>
        <taxon>Hexapoda</taxon>
        <taxon>Insecta</taxon>
        <taxon>Pterygota</taxon>
        <taxon>Neoptera</taxon>
        <taxon>Endopterygota</taxon>
        <taxon>Hymenoptera</taxon>
        <taxon>Cephoidea</taxon>
        <taxon>Cephidae</taxon>
        <taxon>Cephus</taxon>
    </lineage>
</organism>
<protein>
    <recommendedName>
        <fullName evidence="3">alpha-glucosidase</fullName>
        <ecNumber evidence="3">3.2.1.20</ecNumber>
    </recommendedName>
</protein>
<dbReference type="Gene3D" id="3.90.400.10">
    <property type="entry name" value="Oligo-1,6-glucosidase, Domain 2"/>
    <property type="match status" value="1"/>
</dbReference>
<evidence type="ECO:0000313" key="8">
    <source>
        <dbReference type="Proteomes" id="UP000694920"/>
    </source>
</evidence>
<gene>
    <name evidence="9" type="primary">LOC107273536</name>
</gene>
<dbReference type="SUPFAM" id="SSF51011">
    <property type="entry name" value="Glycosyl hydrolase domain"/>
    <property type="match status" value="1"/>
</dbReference>
<dbReference type="InterPro" id="IPR013780">
    <property type="entry name" value="Glyco_hydro_b"/>
</dbReference>
<dbReference type="GO" id="GO:0004558">
    <property type="term" value="F:alpha-1,4-glucosidase activity"/>
    <property type="evidence" value="ECO:0007669"/>
    <property type="project" value="UniProtKB-EC"/>
</dbReference>
<dbReference type="AlphaFoldDB" id="A0AAJ7CCR7"/>
<dbReference type="InterPro" id="IPR045857">
    <property type="entry name" value="O16G_dom_2"/>
</dbReference>
<dbReference type="GO" id="GO:0005975">
    <property type="term" value="P:carbohydrate metabolic process"/>
    <property type="evidence" value="ECO:0007669"/>
    <property type="project" value="InterPro"/>
</dbReference>
<evidence type="ECO:0000256" key="5">
    <source>
        <dbReference type="ARBA" id="ARBA00023295"/>
    </source>
</evidence>
<sequence>MVTSASRRLAVAIFAIAAGLVLQVHGEKQWWQTTTVYQIWPRSFKDSDGDGIGDLNGITSKLEHLNDMGIETIWISPFFKSPLVDSGYDVSDYLAIDPMYGTLEDFDNLVARAKELGIKVVLDYVPNHTSTEHEWFKLSEASVAPYTDYYVWHEGILDENGTRRPPNNWLSLFNSGSAWEWSDKRQAYYYHLFEKRMADLNFRNELVIQETKKVITYWLDRGVFGLRMDAMPHIYEDAEFRDEPLSGRDIPANEYMYLNHIYTKDLIENYELIRIWRDHFDEYNAKANDGLERIMFTEAFTDIYMMTLYYHYGAHIPFNFLFITNNGIGYNAATQSPAGIKNIIDEWLRHMPEGATPNWVIGNHDRARMATRFGSEKIDMFNFILLLLPGVMTVYNGDEIGMTNTYISWEETRDPEACNIGPDRYHAFSREPVRTPFQWDDSTSAGFSTNTTVYLKVNENYRTLNLAAQKAADKSHYKNFQAAMRLRNTTVAKDGALKTLVIGEDVFAMSRELDGHDPLLVVINWSKSPVTVSLDDFSNFSEKLEVLLSDVNSDFKFGDTVSRSSITLQGNAALVLTSSDITRFHYSDASEAPVQHHP</sequence>
<dbReference type="SMART" id="SM00642">
    <property type="entry name" value="Aamy"/>
    <property type="match status" value="1"/>
</dbReference>
<feature type="domain" description="Glycosyl hydrolase family 13 catalytic" evidence="7">
    <location>
        <begin position="38"/>
        <end position="434"/>
    </location>
</feature>
<dbReference type="InterPro" id="IPR006047">
    <property type="entry name" value="GH13_cat_dom"/>
</dbReference>
<evidence type="ECO:0000256" key="6">
    <source>
        <dbReference type="SAM" id="SignalP"/>
    </source>
</evidence>
<dbReference type="PANTHER" id="PTHR10357">
    <property type="entry name" value="ALPHA-AMYLASE FAMILY MEMBER"/>
    <property type="match status" value="1"/>
</dbReference>
<dbReference type="FunFam" id="3.90.400.10:FF:000001">
    <property type="entry name" value="Maltase A3, isoform A"/>
    <property type="match status" value="1"/>
</dbReference>
<evidence type="ECO:0000259" key="7">
    <source>
        <dbReference type="SMART" id="SM00642"/>
    </source>
</evidence>
<comment type="similarity">
    <text evidence="2">Belongs to the glycosyl hydrolase 13 family.</text>
</comment>
<dbReference type="SUPFAM" id="SSF51445">
    <property type="entry name" value="(Trans)glycosidases"/>
    <property type="match status" value="1"/>
</dbReference>
<keyword evidence="6" id="KW-0732">Signal</keyword>
<dbReference type="InterPro" id="IPR017853">
    <property type="entry name" value="GH"/>
</dbReference>
<dbReference type="KEGG" id="ccin:107273536"/>
<comment type="catalytic activity">
    <reaction evidence="1">
        <text>Hydrolysis of terminal, non-reducing (1-&gt;4)-linked alpha-D-glucose residues with release of alpha-D-glucose.</text>
        <dbReference type="EC" id="3.2.1.20"/>
    </reaction>
</comment>
<evidence type="ECO:0000256" key="3">
    <source>
        <dbReference type="ARBA" id="ARBA00012741"/>
    </source>
</evidence>
<evidence type="ECO:0000256" key="2">
    <source>
        <dbReference type="ARBA" id="ARBA00008061"/>
    </source>
</evidence>
<evidence type="ECO:0000313" key="9">
    <source>
        <dbReference type="RefSeq" id="XP_015607336.1"/>
    </source>
</evidence>
<keyword evidence="4" id="KW-0325">Glycoprotein</keyword>
<feature type="chain" id="PRO_5042534348" description="alpha-glucosidase" evidence="6">
    <location>
        <begin position="27"/>
        <end position="598"/>
    </location>
</feature>
<dbReference type="Gene3D" id="3.20.20.80">
    <property type="entry name" value="Glycosidases"/>
    <property type="match status" value="1"/>
</dbReference>
<dbReference type="CDD" id="cd11328">
    <property type="entry name" value="AmyAc_maltase"/>
    <property type="match status" value="1"/>
</dbReference>
<keyword evidence="8" id="KW-1185">Reference proteome</keyword>
<dbReference type="EC" id="3.2.1.20" evidence="3"/>
<evidence type="ECO:0000256" key="1">
    <source>
        <dbReference type="ARBA" id="ARBA00001657"/>
    </source>
</evidence>
<name>A0AAJ7CCR7_CEPCN</name>
<keyword evidence="5" id="KW-0378">Hydrolase</keyword>
<reference evidence="9" key="1">
    <citation type="submission" date="2025-08" db="UniProtKB">
        <authorList>
            <consortium name="RefSeq"/>
        </authorList>
    </citation>
    <scope>IDENTIFICATION</scope>
</reference>
<evidence type="ECO:0000256" key="4">
    <source>
        <dbReference type="ARBA" id="ARBA00023180"/>
    </source>
</evidence>
<dbReference type="GeneID" id="107273536"/>
<accession>A0AAJ7CCR7</accession>
<dbReference type="Pfam" id="PF00128">
    <property type="entry name" value="Alpha-amylase"/>
    <property type="match status" value="1"/>
</dbReference>
<dbReference type="Proteomes" id="UP000694920">
    <property type="component" value="Unplaced"/>
</dbReference>
<feature type="signal peptide" evidence="6">
    <location>
        <begin position="1"/>
        <end position="26"/>
    </location>
</feature>
<dbReference type="Gene3D" id="2.60.40.1180">
    <property type="entry name" value="Golgi alpha-mannosidase II"/>
    <property type="match status" value="1"/>
</dbReference>
<proteinExistence type="inferred from homology"/>
<dbReference type="RefSeq" id="XP_015607336.1">
    <property type="nucleotide sequence ID" value="XM_015751850.2"/>
</dbReference>
<keyword evidence="5" id="KW-0326">Glycosidase</keyword>
<dbReference type="PANTHER" id="PTHR10357:SF179">
    <property type="entry name" value="NEUTRAL AND BASIC AMINO ACID TRANSPORT PROTEIN RBAT"/>
    <property type="match status" value="1"/>
</dbReference>